<dbReference type="PROSITE" id="PS50112">
    <property type="entry name" value="PAS"/>
    <property type="match status" value="1"/>
</dbReference>
<evidence type="ECO:0000313" key="10">
    <source>
        <dbReference type="EMBL" id="TNM36551.1"/>
    </source>
</evidence>
<organism evidence="10 11">
    <name type="scientific">Nocardioides albidus</name>
    <dbReference type="NCBI Taxonomy" id="1517589"/>
    <lineage>
        <taxon>Bacteria</taxon>
        <taxon>Bacillati</taxon>
        <taxon>Actinomycetota</taxon>
        <taxon>Actinomycetes</taxon>
        <taxon>Propionibacteriales</taxon>
        <taxon>Nocardioidaceae</taxon>
        <taxon>Nocardioides</taxon>
    </lineage>
</organism>
<dbReference type="InterPro" id="IPR007895">
    <property type="entry name" value="MASE1"/>
</dbReference>
<dbReference type="EMBL" id="VDMP01000027">
    <property type="protein sequence ID" value="TNM36551.1"/>
    <property type="molecule type" value="Genomic_DNA"/>
</dbReference>
<protein>
    <submittedName>
        <fullName evidence="10">Diguanylate cyclase</fullName>
    </submittedName>
</protein>
<dbReference type="Gene3D" id="3.30.70.270">
    <property type="match status" value="1"/>
</dbReference>
<dbReference type="PANTHER" id="PTHR44757:SF2">
    <property type="entry name" value="BIOFILM ARCHITECTURE MAINTENANCE PROTEIN MBAA"/>
    <property type="match status" value="1"/>
</dbReference>
<dbReference type="PROSITE" id="PS50887">
    <property type="entry name" value="GGDEF"/>
    <property type="match status" value="1"/>
</dbReference>
<feature type="transmembrane region" description="Helical" evidence="6">
    <location>
        <begin position="292"/>
        <end position="315"/>
    </location>
</feature>
<evidence type="ECO:0000256" key="4">
    <source>
        <dbReference type="ARBA" id="ARBA00022989"/>
    </source>
</evidence>
<evidence type="ECO:0000256" key="2">
    <source>
        <dbReference type="ARBA" id="ARBA00022475"/>
    </source>
</evidence>
<feature type="domain" description="PAC" evidence="8">
    <location>
        <begin position="401"/>
        <end position="453"/>
    </location>
</feature>
<keyword evidence="11" id="KW-1185">Reference proteome</keyword>
<dbReference type="NCBIfam" id="TIGR00254">
    <property type="entry name" value="GGDEF"/>
    <property type="match status" value="1"/>
</dbReference>
<accession>A0A5C4VLC4</accession>
<evidence type="ECO:0000256" key="3">
    <source>
        <dbReference type="ARBA" id="ARBA00022692"/>
    </source>
</evidence>
<dbReference type="FunFam" id="3.30.70.270:FF:000001">
    <property type="entry name" value="Diguanylate cyclase domain protein"/>
    <property type="match status" value="1"/>
</dbReference>
<evidence type="ECO:0000256" key="5">
    <source>
        <dbReference type="ARBA" id="ARBA00023136"/>
    </source>
</evidence>
<dbReference type="InterPro" id="IPR029787">
    <property type="entry name" value="Nucleotide_cyclase"/>
</dbReference>
<feature type="domain" description="GGDEF" evidence="9">
    <location>
        <begin position="491"/>
        <end position="622"/>
    </location>
</feature>
<proteinExistence type="predicted"/>
<feature type="transmembrane region" description="Helical" evidence="6">
    <location>
        <begin position="85"/>
        <end position="106"/>
    </location>
</feature>
<feature type="transmembrane region" description="Helical" evidence="6">
    <location>
        <begin position="12"/>
        <end position="32"/>
    </location>
</feature>
<dbReference type="PROSITE" id="PS50113">
    <property type="entry name" value="PAC"/>
    <property type="match status" value="1"/>
</dbReference>
<dbReference type="Pfam" id="PF05231">
    <property type="entry name" value="MASE1"/>
    <property type="match status" value="1"/>
</dbReference>
<dbReference type="InterPro" id="IPR043128">
    <property type="entry name" value="Rev_trsase/Diguanyl_cyclase"/>
</dbReference>
<dbReference type="OrthoDB" id="5241402at2"/>
<dbReference type="InterPro" id="IPR000014">
    <property type="entry name" value="PAS"/>
</dbReference>
<dbReference type="Proteomes" id="UP000313231">
    <property type="component" value="Unassembled WGS sequence"/>
</dbReference>
<feature type="transmembrane region" description="Helical" evidence="6">
    <location>
        <begin position="262"/>
        <end position="285"/>
    </location>
</feature>
<comment type="subcellular location">
    <subcellularLocation>
        <location evidence="1">Cell membrane</location>
        <topology evidence="1">Multi-pass membrane protein</topology>
    </subcellularLocation>
</comment>
<evidence type="ECO:0000313" key="11">
    <source>
        <dbReference type="Proteomes" id="UP000313231"/>
    </source>
</evidence>
<name>A0A5C4VLC4_9ACTN</name>
<evidence type="ECO:0000256" key="6">
    <source>
        <dbReference type="SAM" id="Phobius"/>
    </source>
</evidence>
<dbReference type="CDD" id="cd00130">
    <property type="entry name" value="PAS"/>
    <property type="match status" value="1"/>
</dbReference>
<feature type="transmembrane region" description="Helical" evidence="6">
    <location>
        <begin position="127"/>
        <end position="149"/>
    </location>
</feature>
<dbReference type="SUPFAM" id="SSF55073">
    <property type="entry name" value="Nucleotide cyclase"/>
    <property type="match status" value="1"/>
</dbReference>
<evidence type="ECO:0000259" key="8">
    <source>
        <dbReference type="PROSITE" id="PS50113"/>
    </source>
</evidence>
<dbReference type="RefSeq" id="WP_139624736.1">
    <property type="nucleotide sequence ID" value="NZ_VDMP01000027.1"/>
</dbReference>
<dbReference type="InterPro" id="IPR052155">
    <property type="entry name" value="Biofilm_reg_signaling"/>
</dbReference>
<evidence type="ECO:0000259" key="9">
    <source>
        <dbReference type="PROSITE" id="PS50887"/>
    </source>
</evidence>
<keyword evidence="5 6" id="KW-0472">Membrane</keyword>
<reference evidence="10 11" key="1">
    <citation type="journal article" date="2016" name="Int. J. Syst. Evol. Microbiol.">
        <title>Nocardioides albidus sp. nov., an actinobacterium isolated from garden soil.</title>
        <authorList>
            <person name="Singh H."/>
            <person name="Du J."/>
            <person name="Trinh H."/>
            <person name="Won K."/>
            <person name="Yang J.E."/>
            <person name="Yin C."/>
            <person name="Kook M."/>
            <person name="Yi T.H."/>
        </authorList>
    </citation>
    <scope>NUCLEOTIDE SEQUENCE [LARGE SCALE GENOMIC DNA]</scope>
    <source>
        <strain evidence="10 11">CCTCC AB 2015297</strain>
    </source>
</reference>
<feature type="domain" description="PAS" evidence="7">
    <location>
        <begin position="319"/>
        <end position="374"/>
    </location>
</feature>
<keyword evidence="4 6" id="KW-1133">Transmembrane helix</keyword>
<dbReference type="InterPro" id="IPR035965">
    <property type="entry name" value="PAS-like_dom_sf"/>
</dbReference>
<dbReference type="AlphaFoldDB" id="A0A5C4VLC4"/>
<dbReference type="InterPro" id="IPR000160">
    <property type="entry name" value="GGDEF_dom"/>
</dbReference>
<dbReference type="GO" id="GO:0005886">
    <property type="term" value="C:plasma membrane"/>
    <property type="evidence" value="ECO:0007669"/>
    <property type="project" value="UniProtKB-SubCell"/>
</dbReference>
<dbReference type="Pfam" id="PF00990">
    <property type="entry name" value="GGDEF"/>
    <property type="match status" value="1"/>
</dbReference>
<dbReference type="Gene3D" id="3.30.450.20">
    <property type="entry name" value="PAS domain"/>
    <property type="match status" value="1"/>
</dbReference>
<dbReference type="SUPFAM" id="SSF55785">
    <property type="entry name" value="PYP-like sensor domain (PAS domain)"/>
    <property type="match status" value="1"/>
</dbReference>
<comment type="caution">
    <text evidence="10">The sequence shown here is derived from an EMBL/GenBank/DDBJ whole genome shotgun (WGS) entry which is preliminary data.</text>
</comment>
<feature type="transmembrane region" description="Helical" evidence="6">
    <location>
        <begin position="169"/>
        <end position="187"/>
    </location>
</feature>
<feature type="transmembrane region" description="Helical" evidence="6">
    <location>
        <begin position="217"/>
        <end position="250"/>
    </location>
</feature>
<dbReference type="PANTHER" id="PTHR44757">
    <property type="entry name" value="DIGUANYLATE CYCLASE DGCP"/>
    <property type="match status" value="1"/>
</dbReference>
<keyword evidence="3 6" id="KW-0812">Transmembrane</keyword>
<dbReference type="NCBIfam" id="TIGR00229">
    <property type="entry name" value="sensory_box"/>
    <property type="match status" value="1"/>
</dbReference>
<dbReference type="InterPro" id="IPR000700">
    <property type="entry name" value="PAS-assoc_C"/>
</dbReference>
<gene>
    <name evidence="10" type="ORF">FHP29_20700</name>
</gene>
<evidence type="ECO:0000256" key="1">
    <source>
        <dbReference type="ARBA" id="ARBA00004651"/>
    </source>
</evidence>
<dbReference type="SMART" id="SM00267">
    <property type="entry name" value="GGDEF"/>
    <property type="match status" value="1"/>
</dbReference>
<sequence length="631" mass="66373">MSTPLRGVPFRDGARLVAWAATFVAAGALGRMTIIDGGALSLVWPAAGVAMLWFATGERRTRPLDGAVFMAATYAVNVATGAPPVLGLVFVTANVIQVLVFLLLARRWIPEIWGFGGRRPLGRLDELGALVAAALVGALLAALLGTVGLTLTGTGGSLLSFVAWWGRNAVGLVAVGLVGLLAGPPLADAFRRRGMRGVAATAWHAVRPDSRAKGVEAVLLLAVTLGVYVVVFDLPAGAPLAFLVLVPTFWAGMRFSPLTATVHSMGCAATAIGFTLSGSGPFLVFDEPLAQALVAQLCVLMTMIAGLSLAFSHALERHVAAELTSLMNASRLAAMITTDLDGHVRTFGVGAERLLGYAAHELVGRRSPADFMDPAELGAAAEELGVGLADVLPELARREAEPRTWTFVRRDGSRLLVRMALSRLLTPGGVVTGYLGVAIDVSQAIRDQQELADAQARLAHLAHHDALTGLPNRRWFLQELHAHLDRCGRRRRGALLMLDLDHFKAVNDTLGHAAGDDLLVSLAEVLRGRLRRTDAVARLGGDEFAILLADADAGAVEETAAALVRAVRAHASTLDGVCREVSVSVGGVLIDDRDARGLLNAADVALYDAKRAGRDRHVVRGAVPATLGRTG</sequence>
<keyword evidence="2" id="KW-1003">Cell membrane</keyword>
<dbReference type="CDD" id="cd01949">
    <property type="entry name" value="GGDEF"/>
    <property type="match status" value="1"/>
</dbReference>
<evidence type="ECO:0000259" key="7">
    <source>
        <dbReference type="PROSITE" id="PS50112"/>
    </source>
</evidence>